<comment type="caution">
    <text evidence="3">The sequence shown here is derived from an EMBL/GenBank/DDBJ whole genome shotgun (WGS) entry which is preliminary data.</text>
</comment>
<evidence type="ECO:0000256" key="2">
    <source>
        <dbReference type="SAM" id="Phobius"/>
    </source>
</evidence>
<feature type="transmembrane region" description="Helical" evidence="2">
    <location>
        <begin position="22"/>
        <end position="43"/>
    </location>
</feature>
<gene>
    <name evidence="3" type="ORF">D6850_09385</name>
</gene>
<name>A0A3A8AVC7_9RHOB</name>
<feature type="transmembrane region" description="Helical" evidence="2">
    <location>
        <begin position="63"/>
        <end position="86"/>
    </location>
</feature>
<dbReference type="EMBL" id="RAPE01000002">
    <property type="protein sequence ID" value="RKF15058.1"/>
    <property type="molecule type" value="Genomic_DNA"/>
</dbReference>
<accession>A0A3A8AVC7</accession>
<evidence type="ECO:0000313" key="3">
    <source>
        <dbReference type="EMBL" id="RKF15058.1"/>
    </source>
</evidence>
<protein>
    <submittedName>
        <fullName evidence="3">DUF2254 domain-containing protein</fullName>
    </submittedName>
</protein>
<keyword evidence="4" id="KW-1185">Reference proteome</keyword>
<feature type="compositionally biased region" description="Acidic residues" evidence="1">
    <location>
        <begin position="259"/>
        <end position="268"/>
    </location>
</feature>
<reference evidence="3 4" key="1">
    <citation type="submission" date="2018-09" db="EMBL/GenBank/DDBJ databases">
        <title>Roseovarius spongiae sp. nov., isolated from a marine sponge.</title>
        <authorList>
            <person name="Zhuang L."/>
            <person name="Luo L."/>
        </authorList>
    </citation>
    <scope>NUCLEOTIDE SEQUENCE [LARGE SCALE GENOMIC DNA]</scope>
    <source>
        <strain evidence="3 4">HN-E21</strain>
    </source>
</reference>
<feature type="region of interest" description="Disordered" evidence="1">
    <location>
        <begin position="259"/>
        <end position="281"/>
    </location>
</feature>
<dbReference type="OrthoDB" id="2955631at2"/>
<feature type="transmembrane region" description="Helical" evidence="2">
    <location>
        <begin position="139"/>
        <end position="161"/>
    </location>
</feature>
<dbReference type="AlphaFoldDB" id="A0A3A8AVC7"/>
<dbReference type="InterPro" id="IPR018723">
    <property type="entry name" value="DUF2254_membrane"/>
</dbReference>
<proteinExistence type="predicted"/>
<sequence length="453" mass="51017">MDDIRLLPATLWRMARQLMRKLWVRVVGMGLLAFVALGLAQFAQEWVPEGIGTRLSGTAADRLLDIIANAMLAVTIFSMTVMVTVYRNSSSQWTPRVHMVIMQDTTTQKTLAAFIGAYVYALVGIILRETGVFGDERAFVLFWVTVLVLVLVVYSLIRWVLHLQTFGSLLDTSRQVERQTRDRFLERLKTPCLGANPLPDELPDDLHPIRARESGYVQHIYPEGLNAAAERFDVELFLPLQVGRFVFVNEPLALVRGDFEEEEEEEQEGERGDAPRRKDKRKLPELVRDHITLGDLRTYDQDPRFGLIVLGEIASKALSPGINDPGTAIDVITRIGRILSSYLRTPDEDREVELERLYIPALSPDDLIDDGFGALARDGQAVIEVQQHLQAILSGLMRHSEPALASAAERAAARYLLRGMQNLPFAWDREQLYRNAPEAARREVPEDAAPPGR</sequence>
<keyword evidence="2" id="KW-0812">Transmembrane</keyword>
<dbReference type="RefSeq" id="WP_121166149.1">
    <property type="nucleotide sequence ID" value="NZ_RAPE01000002.1"/>
</dbReference>
<dbReference type="Pfam" id="PF10011">
    <property type="entry name" value="DUF2254"/>
    <property type="match status" value="1"/>
</dbReference>
<organism evidence="3 4">
    <name type="scientific">Roseovarius spongiae</name>
    <dbReference type="NCBI Taxonomy" id="2320272"/>
    <lineage>
        <taxon>Bacteria</taxon>
        <taxon>Pseudomonadati</taxon>
        <taxon>Pseudomonadota</taxon>
        <taxon>Alphaproteobacteria</taxon>
        <taxon>Rhodobacterales</taxon>
        <taxon>Roseobacteraceae</taxon>
        <taxon>Roseovarius</taxon>
    </lineage>
</organism>
<evidence type="ECO:0000313" key="4">
    <source>
        <dbReference type="Proteomes" id="UP000281128"/>
    </source>
</evidence>
<feature type="transmembrane region" description="Helical" evidence="2">
    <location>
        <begin position="107"/>
        <end position="127"/>
    </location>
</feature>
<evidence type="ECO:0000256" key="1">
    <source>
        <dbReference type="SAM" id="MobiDB-lite"/>
    </source>
</evidence>
<keyword evidence="2" id="KW-1133">Transmembrane helix</keyword>
<feature type="compositionally biased region" description="Basic and acidic residues" evidence="1">
    <location>
        <begin position="269"/>
        <end position="281"/>
    </location>
</feature>
<dbReference type="Proteomes" id="UP000281128">
    <property type="component" value="Unassembled WGS sequence"/>
</dbReference>
<keyword evidence="2" id="KW-0472">Membrane</keyword>